<reference evidence="2 3" key="1">
    <citation type="submission" date="2019-03" db="EMBL/GenBank/DDBJ databases">
        <title>Single cell metagenomics reveals metabolic interactions within the superorganism composed of flagellate Streblomastix strix and complex community of Bacteroidetes bacteria on its surface.</title>
        <authorList>
            <person name="Treitli S.C."/>
            <person name="Kolisko M."/>
            <person name="Husnik F."/>
            <person name="Keeling P."/>
            <person name="Hampl V."/>
        </authorList>
    </citation>
    <scope>NUCLEOTIDE SEQUENCE [LARGE SCALE GENOMIC DNA]</scope>
    <source>
        <strain evidence="2">ST1C</strain>
    </source>
</reference>
<feature type="region of interest" description="Disordered" evidence="1">
    <location>
        <begin position="1"/>
        <end position="97"/>
    </location>
</feature>
<proteinExistence type="predicted"/>
<protein>
    <submittedName>
        <fullName evidence="2">Uncharacterized protein</fullName>
    </submittedName>
</protein>
<feature type="compositionally biased region" description="Basic and acidic residues" evidence="1">
    <location>
        <begin position="1"/>
        <end position="23"/>
    </location>
</feature>
<accession>A0A5J4XC76</accession>
<comment type="caution">
    <text evidence="2">The sequence shown here is derived from an EMBL/GenBank/DDBJ whole genome shotgun (WGS) entry which is preliminary data.</text>
</comment>
<dbReference type="Proteomes" id="UP000324800">
    <property type="component" value="Unassembled WGS sequence"/>
</dbReference>
<name>A0A5J4XC76_9EUKA</name>
<evidence type="ECO:0000313" key="3">
    <source>
        <dbReference type="Proteomes" id="UP000324800"/>
    </source>
</evidence>
<evidence type="ECO:0000313" key="2">
    <source>
        <dbReference type="EMBL" id="KAA6404446.1"/>
    </source>
</evidence>
<gene>
    <name evidence="2" type="ORF">EZS28_000032</name>
</gene>
<organism evidence="2 3">
    <name type="scientific">Streblomastix strix</name>
    <dbReference type="NCBI Taxonomy" id="222440"/>
    <lineage>
        <taxon>Eukaryota</taxon>
        <taxon>Metamonada</taxon>
        <taxon>Preaxostyla</taxon>
        <taxon>Oxymonadida</taxon>
        <taxon>Streblomastigidae</taxon>
        <taxon>Streblomastix</taxon>
    </lineage>
</organism>
<sequence length="165" mass="18655">MPPSSKDSKLDENQQSEISEKVNNDVSNNSSGKRNKQSRHQRHKHKKEDKKSHGVKEGKYKGRQFGDVGIEIVKDVTNGDYNDNQREEDDDQGKNIKHGTRLTIVATRAHRPDSYNVKVKPKVKSQTFVSTIIPASAPSQSEIDTQILNNQQQELVKIFTKSSQS</sequence>
<dbReference type="AlphaFoldDB" id="A0A5J4XC76"/>
<evidence type="ECO:0000256" key="1">
    <source>
        <dbReference type="SAM" id="MobiDB-lite"/>
    </source>
</evidence>
<feature type="compositionally biased region" description="Basic residues" evidence="1">
    <location>
        <begin position="33"/>
        <end position="48"/>
    </location>
</feature>
<feature type="compositionally biased region" description="Basic and acidic residues" evidence="1">
    <location>
        <begin position="49"/>
        <end position="60"/>
    </location>
</feature>
<dbReference type="EMBL" id="SNRW01000002">
    <property type="protein sequence ID" value="KAA6404446.1"/>
    <property type="molecule type" value="Genomic_DNA"/>
</dbReference>